<protein>
    <submittedName>
        <fullName evidence="1">Uncharacterized protein</fullName>
    </submittedName>
</protein>
<comment type="caution">
    <text evidence="1">The sequence shown here is derived from an EMBL/GenBank/DDBJ whole genome shotgun (WGS) entry which is preliminary data.</text>
</comment>
<reference evidence="1 2" key="1">
    <citation type="submission" date="2020-08" db="EMBL/GenBank/DDBJ databases">
        <title>Sequencing the genomes of 1000 actinobacteria strains.</title>
        <authorList>
            <person name="Klenk H.-P."/>
        </authorList>
    </citation>
    <scope>NUCLEOTIDE SEQUENCE [LARGE SCALE GENOMIC DNA]</scope>
    <source>
        <strain evidence="1 2">DSM 44593</strain>
    </source>
</reference>
<evidence type="ECO:0000313" key="1">
    <source>
        <dbReference type="EMBL" id="MBB5998063.1"/>
    </source>
</evidence>
<proteinExistence type="predicted"/>
<gene>
    <name evidence="1" type="ORF">HNR25_001814</name>
</gene>
<accession>A0A841EAH2</accession>
<dbReference type="EMBL" id="JACHLY010000001">
    <property type="protein sequence ID" value="MBB5998063.1"/>
    <property type="molecule type" value="Genomic_DNA"/>
</dbReference>
<name>A0A841EAH2_9ACTN</name>
<dbReference type="RefSeq" id="WP_184634211.1">
    <property type="nucleotide sequence ID" value="NZ_BAABKT010000008.1"/>
</dbReference>
<dbReference type="Proteomes" id="UP000578077">
    <property type="component" value="Unassembled WGS sequence"/>
</dbReference>
<keyword evidence="2" id="KW-1185">Reference proteome</keyword>
<dbReference type="AlphaFoldDB" id="A0A841EAH2"/>
<evidence type="ECO:0000313" key="2">
    <source>
        <dbReference type="Proteomes" id="UP000578077"/>
    </source>
</evidence>
<organism evidence="1 2">
    <name type="scientific">Streptomonospora salina</name>
    <dbReference type="NCBI Taxonomy" id="104205"/>
    <lineage>
        <taxon>Bacteria</taxon>
        <taxon>Bacillati</taxon>
        <taxon>Actinomycetota</taxon>
        <taxon>Actinomycetes</taxon>
        <taxon>Streptosporangiales</taxon>
        <taxon>Nocardiopsidaceae</taxon>
        <taxon>Streptomonospora</taxon>
    </lineage>
</organism>
<sequence length="110" mass="11654">MAVLTVEVFALADEDATPLTQPQQYGVSQRLAPAMAPLRRRCGTDLVVLSCTLTPYDDGVLVHALCVAPSASTASEAIAHELSVAMAAEPAFFDTWALYTGQTCIHSSDN</sequence>